<feature type="transmembrane region" description="Helical" evidence="2">
    <location>
        <begin position="150"/>
        <end position="173"/>
    </location>
</feature>
<dbReference type="InterPro" id="IPR050327">
    <property type="entry name" value="Proton-linked_MCT"/>
</dbReference>
<sequence>MYMNSILGSSALCTFIPPLCVWSFGMSQKTSAVLMIILGFCTTIGELLLGVFVDVFHFSSKKVFMFSLFLVTITSAMMPFCNHFILMACVTSIFGFAIGLGVSLRLVLTTDVAGLEASTKAFSILSVFCGIGYFASPPTFGLIFDVTKSFVMVFYLGGACAFTSLILMILICFRGACKKRLQK</sequence>
<feature type="transmembrane region" description="Helical" evidence="2">
    <location>
        <begin position="120"/>
        <end position="144"/>
    </location>
</feature>
<name>A0A0L8IEV6_OCTBM</name>
<keyword evidence="2" id="KW-1133">Transmembrane helix</keyword>
<dbReference type="SUPFAM" id="SSF103473">
    <property type="entry name" value="MFS general substrate transporter"/>
    <property type="match status" value="1"/>
</dbReference>
<dbReference type="InterPro" id="IPR011701">
    <property type="entry name" value="MFS"/>
</dbReference>
<feature type="transmembrane region" description="Helical" evidence="2">
    <location>
        <begin position="63"/>
        <end position="78"/>
    </location>
</feature>
<dbReference type="PANTHER" id="PTHR11360:SF306">
    <property type="entry name" value="RE01051P"/>
    <property type="match status" value="1"/>
</dbReference>
<evidence type="ECO:0000256" key="2">
    <source>
        <dbReference type="SAM" id="Phobius"/>
    </source>
</evidence>
<dbReference type="GO" id="GO:0016020">
    <property type="term" value="C:membrane"/>
    <property type="evidence" value="ECO:0007669"/>
    <property type="project" value="UniProtKB-SubCell"/>
</dbReference>
<evidence type="ECO:0000256" key="1">
    <source>
        <dbReference type="ARBA" id="ARBA00004141"/>
    </source>
</evidence>
<dbReference type="STRING" id="37653.A0A0L8IEV6"/>
<feature type="transmembrane region" description="Helical" evidence="2">
    <location>
        <begin position="33"/>
        <end position="56"/>
    </location>
</feature>
<dbReference type="InterPro" id="IPR020846">
    <property type="entry name" value="MFS_dom"/>
</dbReference>
<gene>
    <name evidence="4" type="ORF">OCBIM_22009558mg</name>
</gene>
<comment type="subcellular location">
    <subcellularLocation>
        <location evidence="1">Membrane</location>
        <topology evidence="1">Multi-pass membrane protein</topology>
    </subcellularLocation>
</comment>
<reference evidence="4" key="1">
    <citation type="submission" date="2015-07" db="EMBL/GenBank/DDBJ databases">
        <title>MeaNS - Measles Nucleotide Surveillance Program.</title>
        <authorList>
            <person name="Tran T."/>
            <person name="Druce J."/>
        </authorList>
    </citation>
    <scope>NUCLEOTIDE SEQUENCE</scope>
    <source>
        <strain evidence="4">UCB-OBI-ISO-001</strain>
        <tissue evidence="4">Gonad</tissue>
    </source>
</reference>
<keyword evidence="2" id="KW-0472">Membrane</keyword>
<dbReference type="AlphaFoldDB" id="A0A0L8IEV6"/>
<organism evidence="4">
    <name type="scientific">Octopus bimaculoides</name>
    <name type="common">California two-spotted octopus</name>
    <dbReference type="NCBI Taxonomy" id="37653"/>
    <lineage>
        <taxon>Eukaryota</taxon>
        <taxon>Metazoa</taxon>
        <taxon>Spiralia</taxon>
        <taxon>Lophotrochozoa</taxon>
        <taxon>Mollusca</taxon>
        <taxon>Cephalopoda</taxon>
        <taxon>Coleoidea</taxon>
        <taxon>Octopodiformes</taxon>
        <taxon>Octopoda</taxon>
        <taxon>Incirrata</taxon>
        <taxon>Octopodidae</taxon>
        <taxon>Octopus</taxon>
    </lineage>
</organism>
<dbReference type="Gene3D" id="1.20.1250.20">
    <property type="entry name" value="MFS general substrate transporter like domains"/>
    <property type="match status" value="1"/>
</dbReference>
<evidence type="ECO:0000259" key="3">
    <source>
        <dbReference type="PROSITE" id="PS50850"/>
    </source>
</evidence>
<dbReference type="PROSITE" id="PS50850">
    <property type="entry name" value="MFS"/>
    <property type="match status" value="1"/>
</dbReference>
<dbReference type="OrthoDB" id="2213137at2759"/>
<dbReference type="EMBL" id="KQ415865">
    <property type="protein sequence ID" value="KOF99981.1"/>
    <property type="molecule type" value="Genomic_DNA"/>
</dbReference>
<accession>A0A0L8IEV6</accession>
<keyword evidence="2" id="KW-0812">Transmembrane</keyword>
<feature type="transmembrane region" description="Helical" evidence="2">
    <location>
        <begin position="84"/>
        <end position="108"/>
    </location>
</feature>
<dbReference type="GO" id="GO:0008028">
    <property type="term" value="F:monocarboxylic acid transmembrane transporter activity"/>
    <property type="evidence" value="ECO:0007669"/>
    <property type="project" value="TreeGrafter"/>
</dbReference>
<proteinExistence type="predicted"/>
<evidence type="ECO:0000313" key="4">
    <source>
        <dbReference type="EMBL" id="KOF99981.1"/>
    </source>
</evidence>
<protein>
    <recommendedName>
        <fullName evidence="3">Major facilitator superfamily (MFS) profile domain-containing protein</fullName>
    </recommendedName>
</protein>
<feature type="domain" description="Major facilitator superfamily (MFS) profile" evidence="3">
    <location>
        <begin position="1"/>
        <end position="183"/>
    </location>
</feature>
<dbReference type="PANTHER" id="PTHR11360">
    <property type="entry name" value="MONOCARBOXYLATE TRANSPORTER"/>
    <property type="match status" value="1"/>
</dbReference>
<dbReference type="Pfam" id="PF07690">
    <property type="entry name" value="MFS_1"/>
    <property type="match status" value="1"/>
</dbReference>
<dbReference type="InterPro" id="IPR036259">
    <property type="entry name" value="MFS_trans_sf"/>
</dbReference>